<reference evidence="2 3" key="1">
    <citation type="submission" date="2017-08" db="EMBL/GenBank/DDBJ databases">
        <title>Acidophilic green algal genome provides insights into adaptation to an acidic environment.</title>
        <authorList>
            <person name="Hirooka S."/>
            <person name="Hirose Y."/>
            <person name="Kanesaki Y."/>
            <person name="Higuchi S."/>
            <person name="Fujiwara T."/>
            <person name="Onuma R."/>
            <person name="Era A."/>
            <person name="Ohbayashi R."/>
            <person name="Uzuka A."/>
            <person name="Nozaki H."/>
            <person name="Yoshikawa H."/>
            <person name="Miyagishima S.Y."/>
        </authorList>
    </citation>
    <scope>NUCLEOTIDE SEQUENCE [LARGE SCALE GENOMIC DNA]</scope>
    <source>
        <strain evidence="2 3">NIES-2499</strain>
    </source>
</reference>
<dbReference type="Proteomes" id="UP000232323">
    <property type="component" value="Unassembled WGS sequence"/>
</dbReference>
<evidence type="ECO:0000313" key="2">
    <source>
        <dbReference type="EMBL" id="GAX73262.1"/>
    </source>
</evidence>
<feature type="region of interest" description="Disordered" evidence="1">
    <location>
        <begin position="48"/>
        <end position="127"/>
    </location>
</feature>
<protein>
    <submittedName>
        <fullName evidence="2">Uncharacterized protein</fullName>
    </submittedName>
</protein>
<gene>
    <name evidence="2" type="ORF">CEUSTIGMA_g716.t1</name>
</gene>
<evidence type="ECO:0000256" key="1">
    <source>
        <dbReference type="SAM" id="MobiDB-lite"/>
    </source>
</evidence>
<feature type="compositionally biased region" description="Low complexity" evidence="1">
    <location>
        <begin position="62"/>
        <end position="71"/>
    </location>
</feature>
<evidence type="ECO:0000313" key="3">
    <source>
        <dbReference type="Proteomes" id="UP000232323"/>
    </source>
</evidence>
<sequence length="151" mass="16285">ADPLYDTLHTGWHLARVVLLNPGTGRSHTFSHNAWLMGPDNLSVRLEDPSGGMVVQPPLGTEPIVPVADPVVPDPVEPEPDEPDPVVPDPIEPEPEEPKTVVQEAPKPRRPSFVPSEPFTEAGNDEDLASRLSASDAFDALSIRSDRPLAP</sequence>
<organism evidence="2 3">
    <name type="scientific">Chlamydomonas eustigma</name>
    <dbReference type="NCBI Taxonomy" id="1157962"/>
    <lineage>
        <taxon>Eukaryota</taxon>
        <taxon>Viridiplantae</taxon>
        <taxon>Chlorophyta</taxon>
        <taxon>core chlorophytes</taxon>
        <taxon>Chlorophyceae</taxon>
        <taxon>CS clade</taxon>
        <taxon>Chlamydomonadales</taxon>
        <taxon>Chlamydomonadaceae</taxon>
        <taxon>Chlamydomonas</taxon>
    </lineage>
</organism>
<keyword evidence="3" id="KW-1185">Reference proteome</keyword>
<name>A0A250WRG7_9CHLO</name>
<dbReference type="OrthoDB" id="556112at2759"/>
<proteinExistence type="predicted"/>
<dbReference type="AlphaFoldDB" id="A0A250WRG7"/>
<dbReference type="EMBL" id="BEGY01000002">
    <property type="protein sequence ID" value="GAX73262.1"/>
    <property type="molecule type" value="Genomic_DNA"/>
</dbReference>
<comment type="caution">
    <text evidence="2">The sequence shown here is derived from an EMBL/GenBank/DDBJ whole genome shotgun (WGS) entry which is preliminary data.</text>
</comment>
<accession>A0A250WRG7</accession>
<feature type="non-terminal residue" evidence="2">
    <location>
        <position position="1"/>
    </location>
</feature>